<dbReference type="Gene3D" id="1.10.10.10">
    <property type="entry name" value="Winged helix-like DNA-binding domain superfamily/Winged helix DNA-binding domain"/>
    <property type="match status" value="1"/>
</dbReference>
<dbReference type="InterPro" id="IPR036388">
    <property type="entry name" value="WH-like_DNA-bd_sf"/>
</dbReference>
<dbReference type="InterPro" id="IPR011711">
    <property type="entry name" value="GntR_C"/>
</dbReference>
<keyword evidence="2" id="KW-0238">DNA-binding</keyword>
<dbReference type="Proteomes" id="UP000241895">
    <property type="component" value="Unassembled WGS sequence"/>
</dbReference>
<dbReference type="InterPro" id="IPR036390">
    <property type="entry name" value="WH_DNA-bd_sf"/>
</dbReference>
<reference evidence="6 7" key="1">
    <citation type="submission" date="2018-03" db="EMBL/GenBank/DDBJ databases">
        <authorList>
            <person name="Zhou J."/>
            <person name="Li X."/>
            <person name="Xue M."/>
            <person name="Yin J."/>
        </authorList>
    </citation>
    <scope>NUCLEOTIDE SEQUENCE [LARGE SCALE GENOMIC DNA]</scope>
    <source>
        <strain evidence="6 7">SYSU ZJ2214</strain>
    </source>
</reference>
<evidence type="ECO:0000313" key="7">
    <source>
        <dbReference type="Proteomes" id="UP000241895"/>
    </source>
</evidence>
<organism evidence="6 7">
    <name type="scientific">Halomonas litopenaei</name>
    <dbReference type="NCBI Taxonomy" id="2109328"/>
    <lineage>
        <taxon>Bacteria</taxon>
        <taxon>Pseudomonadati</taxon>
        <taxon>Pseudomonadota</taxon>
        <taxon>Gammaproteobacteria</taxon>
        <taxon>Oceanospirillales</taxon>
        <taxon>Halomonadaceae</taxon>
        <taxon>Halomonas</taxon>
    </lineage>
</organism>
<dbReference type="PANTHER" id="PTHR43537">
    <property type="entry name" value="TRANSCRIPTIONAL REGULATOR, GNTR FAMILY"/>
    <property type="match status" value="1"/>
</dbReference>
<dbReference type="SMART" id="SM00895">
    <property type="entry name" value="FCD"/>
    <property type="match status" value="1"/>
</dbReference>
<evidence type="ECO:0000256" key="1">
    <source>
        <dbReference type="ARBA" id="ARBA00023015"/>
    </source>
</evidence>
<evidence type="ECO:0000313" key="6">
    <source>
        <dbReference type="EMBL" id="PTL95365.1"/>
    </source>
</evidence>
<dbReference type="SMART" id="SM00345">
    <property type="entry name" value="HTH_GNTR"/>
    <property type="match status" value="1"/>
</dbReference>
<dbReference type="PROSITE" id="PS50949">
    <property type="entry name" value="HTH_GNTR"/>
    <property type="match status" value="1"/>
</dbReference>
<sequence>MSTQEHRGAKGAAMNESLDQDVLSPPRPAPLKRSSLYEAVAERLREMVLEGELAPGSRIAEKPLCEAFGVSPTPLRQALKVLASEGLVEMLPHRGARVTRVDRDEVRDLFEVMAALESLAGNLLAVRASDADIAEIRRLHDEMMGYFADNQRKRYFALNQRIHQRLADLSGNRVLKDLEQSLTLRITRARYMANLDASRWEESAREHSYFVEALEARDAQALSEALSLHMRKTGQAVLQGLPDNAGDD</sequence>
<feature type="domain" description="HTH gntR-type" evidence="5">
    <location>
        <begin position="34"/>
        <end position="101"/>
    </location>
</feature>
<gene>
    <name evidence="6" type="ORF">C6W88_08555</name>
</gene>
<dbReference type="PANTHER" id="PTHR43537:SF50">
    <property type="entry name" value="TRANSCRIPTIONAL REGULATORY PROTEIN"/>
    <property type="match status" value="1"/>
</dbReference>
<comment type="caution">
    <text evidence="6">The sequence shown here is derived from an EMBL/GenBank/DDBJ whole genome shotgun (WGS) entry which is preliminary data.</text>
</comment>
<evidence type="ECO:0000256" key="4">
    <source>
        <dbReference type="SAM" id="MobiDB-lite"/>
    </source>
</evidence>
<dbReference type="Gene3D" id="1.20.120.530">
    <property type="entry name" value="GntR ligand-binding domain-like"/>
    <property type="match status" value="1"/>
</dbReference>
<proteinExistence type="predicted"/>
<dbReference type="SUPFAM" id="SSF46785">
    <property type="entry name" value="Winged helix' DNA-binding domain"/>
    <property type="match status" value="1"/>
</dbReference>
<feature type="region of interest" description="Disordered" evidence="4">
    <location>
        <begin position="1"/>
        <end position="30"/>
    </location>
</feature>
<dbReference type="SUPFAM" id="SSF48008">
    <property type="entry name" value="GntR ligand-binding domain-like"/>
    <property type="match status" value="1"/>
</dbReference>
<evidence type="ECO:0000256" key="3">
    <source>
        <dbReference type="ARBA" id="ARBA00023163"/>
    </source>
</evidence>
<protein>
    <submittedName>
        <fullName evidence="6">GntR family transcriptional regulator</fullName>
    </submittedName>
</protein>
<dbReference type="EMBL" id="PXNS01000004">
    <property type="protein sequence ID" value="PTL95365.1"/>
    <property type="molecule type" value="Genomic_DNA"/>
</dbReference>
<dbReference type="CDD" id="cd07377">
    <property type="entry name" value="WHTH_GntR"/>
    <property type="match status" value="1"/>
</dbReference>
<accession>A0ABX5J099</accession>
<keyword evidence="7" id="KW-1185">Reference proteome</keyword>
<evidence type="ECO:0000256" key="2">
    <source>
        <dbReference type="ARBA" id="ARBA00023125"/>
    </source>
</evidence>
<dbReference type="Pfam" id="PF07729">
    <property type="entry name" value="FCD"/>
    <property type="match status" value="1"/>
</dbReference>
<evidence type="ECO:0000259" key="5">
    <source>
        <dbReference type="PROSITE" id="PS50949"/>
    </source>
</evidence>
<dbReference type="InterPro" id="IPR000524">
    <property type="entry name" value="Tscrpt_reg_HTH_GntR"/>
</dbReference>
<keyword evidence="3" id="KW-0804">Transcription</keyword>
<name>A0ABX5J099_9GAMM</name>
<keyword evidence="1" id="KW-0805">Transcription regulation</keyword>
<dbReference type="Pfam" id="PF00392">
    <property type="entry name" value="GntR"/>
    <property type="match status" value="1"/>
</dbReference>
<dbReference type="InterPro" id="IPR008920">
    <property type="entry name" value="TF_FadR/GntR_C"/>
</dbReference>